<feature type="transmembrane region" description="Helical" evidence="12">
    <location>
        <begin position="161"/>
        <end position="184"/>
    </location>
</feature>
<dbReference type="GO" id="GO:0016301">
    <property type="term" value="F:kinase activity"/>
    <property type="evidence" value="ECO:0007669"/>
    <property type="project" value="UniProtKB-KW"/>
</dbReference>
<dbReference type="Pfam" id="PF00672">
    <property type="entry name" value="HAMP"/>
    <property type="match status" value="1"/>
</dbReference>
<keyword evidence="16" id="KW-1185">Reference proteome</keyword>
<evidence type="ECO:0000256" key="7">
    <source>
        <dbReference type="ARBA" id="ARBA00022777"/>
    </source>
</evidence>
<feature type="coiled-coil region" evidence="11">
    <location>
        <begin position="40"/>
        <end position="67"/>
    </location>
</feature>
<dbReference type="PROSITE" id="PS50885">
    <property type="entry name" value="HAMP"/>
    <property type="match status" value="1"/>
</dbReference>
<protein>
    <recommendedName>
        <fullName evidence="3">histidine kinase</fullName>
        <ecNumber evidence="3">2.7.13.3</ecNumber>
    </recommendedName>
</protein>
<dbReference type="SMART" id="SM00388">
    <property type="entry name" value="HisKA"/>
    <property type="match status" value="1"/>
</dbReference>
<dbReference type="EC" id="2.7.13.3" evidence="3"/>
<sequence length="464" mass="51020">MHSFWQLWRTTTFRLTALLIAMFVVFAIAILAYIAFQTSILIQRQQLQAIDNEISQLNRQYQRQGMRGLAIALQRSANRPGPGIYYISDPAGTATAGNVQSIPNDVLENPGTHTFKYDRGDGLNDDDPKAQGVALVKSFHLPNGFRLVVGRDIVERRGFSAAIFQAFVWGVVWIILLSVVVGVVSARSVLKRIDTVSDTARKIMSGSMSERIPVTKRNDEFDGLATNLNAMLERIEQLMQGLKEVTDNVAHDLKTPLTRLRNKVEGALKDGTPPEKQREALETTIEECDQLIRTFNALLLIARVEAGSPSSAFTEIDLSDVIADICELYEPVAEDSGITISTKTAKLPAFKGNKELIGQALVNLVENAIKYATDAKDEPAITIELRAEAGNTLIEVADNGAGIPEAERKRVLERFVRLEKSRSEPGSGLGLSLVAAVARLHKGEIEILDNQPGARIRLILPTEN</sequence>
<dbReference type="PANTHER" id="PTHR45436">
    <property type="entry name" value="SENSOR HISTIDINE KINASE YKOH"/>
    <property type="match status" value="1"/>
</dbReference>
<dbReference type="PRINTS" id="PR00344">
    <property type="entry name" value="BCTRLSENSOR"/>
</dbReference>
<keyword evidence="11" id="KW-0175">Coiled coil</keyword>
<name>A0ABQ5UTF8_9HYPH</name>
<reference evidence="15" key="2">
    <citation type="submission" date="2023-01" db="EMBL/GenBank/DDBJ databases">
        <title>Draft genome sequence of Maritalea porphyrae strain NBRC 107169.</title>
        <authorList>
            <person name="Sun Q."/>
            <person name="Mori K."/>
        </authorList>
    </citation>
    <scope>NUCLEOTIDE SEQUENCE</scope>
    <source>
        <strain evidence="15">NBRC 107169</strain>
    </source>
</reference>
<evidence type="ECO:0000256" key="4">
    <source>
        <dbReference type="ARBA" id="ARBA00022553"/>
    </source>
</evidence>
<dbReference type="InterPro" id="IPR036890">
    <property type="entry name" value="HATPase_C_sf"/>
</dbReference>
<comment type="subcellular location">
    <subcellularLocation>
        <location evidence="2">Membrane</location>
    </subcellularLocation>
</comment>
<evidence type="ECO:0000313" key="15">
    <source>
        <dbReference type="EMBL" id="GLQ17972.1"/>
    </source>
</evidence>
<evidence type="ECO:0000256" key="2">
    <source>
        <dbReference type="ARBA" id="ARBA00004370"/>
    </source>
</evidence>
<keyword evidence="5" id="KW-0808">Transferase</keyword>
<keyword evidence="8 12" id="KW-1133">Transmembrane helix</keyword>
<dbReference type="SUPFAM" id="SSF158472">
    <property type="entry name" value="HAMP domain-like"/>
    <property type="match status" value="1"/>
</dbReference>
<evidence type="ECO:0000256" key="11">
    <source>
        <dbReference type="SAM" id="Coils"/>
    </source>
</evidence>
<comment type="catalytic activity">
    <reaction evidence="1">
        <text>ATP + protein L-histidine = ADP + protein N-phospho-L-histidine.</text>
        <dbReference type="EC" id="2.7.13.3"/>
    </reaction>
</comment>
<keyword evidence="7 15" id="KW-0418">Kinase</keyword>
<comment type="caution">
    <text evidence="15">The sequence shown here is derived from an EMBL/GenBank/DDBJ whole genome shotgun (WGS) entry which is preliminary data.</text>
</comment>
<evidence type="ECO:0000256" key="8">
    <source>
        <dbReference type="ARBA" id="ARBA00022989"/>
    </source>
</evidence>
<dbReference type="InterPro" id="IPR005467">
    <property type="entry name" value="His_kinase_dom"/>
</dbReference>
<dbReference type="InterPro" id="IPR050428">
    <property type="entry name" value="TCS_sensor_his_kinase"/>
</dbReference>
<dbReference type="PROSITE" id="PS50109">
    <property type="entry name" value="HIS_KIN"/>
    <property type="match status" value="1"/>
</dbReference>
<dbReference type="Proteomes" id="UP001161405">
    <property type="component" value="Unassembled WGS sequence"/>
</dbReference>
<dbReference type="InterPro" id="IPR003594">
    <property type="entry name" value="HATPase_dom"/>
</dbReference>
<evidence type="ECO:0000259" key="13">
    <source>
        <dbReference type="PROSITE" id="PS50109"/>
    </source>
</evidence>
<dbReference type="SUPFAM" id="SSF55874">
    <property type="entry name" value="ATPase domain of HSP90 chaperone/DNA topoisomerase II/histidine kinase"/>
    <property type="match status" value="1"/>
</dbReference>
<dbReference type="InterPro" id="IPR003661">
    <property type="entry name" value="HisK_dim/P_dom"/>
</dbReference>
<dbReference type="CDD" id="cd06225">
    <property type="entry name" value="HAMP"/>
    <property type="match status" value="1"/>
</dbReference>
<dbReference type="SMART" id="SM00387">
    <property type="entry name" value="HATPase_c"/>
    <property type="match status" value="1"/>
</dbReference>
<dbReference type="SMART" id="SM00304">
    <property type="entry name" value="HAMP"/>
    <property type="match status" value="1"/>
</dbReference>
<dbReference type="Gene3D" id="6.10.340.10">
    <property type="match status" value="1"/>
</dbReference>
<evidence type="ECO:0000313" key="16">
    <source>
        <dbReference type="Proteomes" id="UP001161405"/>
    </source>
</evidence>
<dbReference type="Gene3D" id="3.30.565.10">
    <property type="entry name" value="Histidine kinase-like ATPase, C-terminal domain"/>
    <property type="match status" value="1"/>
</dbReference>
<keyword evidence="9" id="KW-0902">Two-component regulatory system</keyword>
<gene>
    <name evidence="15" type="ORF">GCM10007879_22210</name>
</gene>
<proteinExistence type="predicted"/>
<evidence type="ECO:0000256" key="5">
    <source>
        <dbReference type="ARBA" id="ARBA00022679"/>
    </source>
</evidence>
<feature type="domain" description="Histidine kinase" evidence="13">
    <location>
        <begin position="248"/>
        <end position="464"/>
    </location>
</feature>
<dbReference type="InterPro" id="IPR003660">
    <property type="entry name" value="HAMP_dom"/>
</dbReference>
<dbReference type="EMBL" id="BSNI01000002">
    <property type="protein sequence ID" value="GLQ17972.1"/>
    <property type="molecule type" value="Genomic_DNA"/>
</dbReference>
<dbReference type="InterPro" id="IPR004358">
    <property type="entry name" value="Sig_transdc_His_kin-like_C"/>
</dbReference>
<evidence type="ECO:0000256" key="12">
    <source>
        <dbReference type="SAM" id="Phobius"/>
    </source>
</evidence>
<evidence type="ECO:0000256" key="3">
    <source>
        <dbReference type="ARBA" id="ARBA00012438"/>
    </source>
</evidence>
<evidence type="ECO:0000256" key="6">
    <source>
        <dbReference type="ARBA" id="ARBA00022692"/>
    </source>
</evidence>
<evidence type="ECO:0000256" key="9">
    <source>
        <dbReference type="ARBA" id="ARBA00023012"/>
    </source>
</evidence>
<evidence type="ECO:0000256" key="10">
    <source>
        <dbReference type="ARBA" id="ARBA00023136"/>
    </source>
</evidence>
<feature type="domain" description="HAMP" evidence="14">
    <location>
        <begin position="187"/>
        <end position="240"/>
    </location>
</feature>
<keyword evidence="10 12" id="KW-0472">Membrane</keyword>
<dbReference type="InterPro" id="IPR036097">
    <property type="entry name" value="HisK_dim/P_sf"/>
</dbReference>
<keyword evidence="6 12" id="KW-0812">Transmembrane</keyword>
<dbReference type="CDD" id="cd00075">
    <property type="entry name" value="HATPase"/>
    <property type="match status" value="1"/>
</dbReference>
<feature type="transmembrane region" description="Helical" evidence="12">
    <location>
        <begin position="12"/>
        <end position="36"/>
    </location>
</feature>
<dbReference type="RefSeq" id="WP_284364505.1">
    <property type="nucleotide sequence ID" value="NZ_BSNI01000002.1"/>
</dbReference>
<dbReference type="PANTHER" id="PTHR45436:SF8">
    <property type="entry name" value="HISTIDINE KINASE"/>
    <property type="match status" value="1"/>
</dbReference>
<organism evidence="15 16">
    <name type="scientific">Maritalea porphyrae</name>
    <dbReference type="NCBI Taxonomy" id="880732"/>
    <lineage>
        <taxon>Bacteria</taxon>
        <taxon>Pseudomonadati</taxon>
        <taxon>Pseudomonadota</taxon>
        <taxon>Alphaproteobacteria</taxon>
        <taxon>Hyphomicrobiales</taxon>
        <taxon>Devosiaceae</taxon>
        <taxon>Maritalea</taxon>
    </lineage>
</organism>
<dbReference type="Pfam" id="PF02518">
    <property type="entry name" value="HATPase_c"/>
    <property type="match status" value="1"/>
</dbReference>
<reference evidence="15" key="1">
    <citation type="journal article" date="2014" name="Int. J. Syst. Evol. Microbiol.">
        <title>Complete genome of a new Firmicutes species belonging to the dominant human colonic microbiota ('Ruminococcus bicirculans') reveals two chromosomes and a selective capacity to utilize plant glucans.</title>
        <authorList>
            <consortium name="NISC Comparative Sequencing Program"/>
            <person name="Wegmann U."/>
            <person name="Louis P."/>
            <person name="Goesmann A."/>
            <person name="Henrissat B."/>
            <person name="Duncan S.H."/>
            <person name="Flint H.J."/>
        </authorList>
    </citation>
    <scope>NUCLEOTIDE SEQUENCE</scope>
    <source>
        <strain evidence="15">NBRC 107169</strain>
    </source>
</reference>
<accession>A0ABQ5UTF8</accession>
<dbReference type="Gene3D" id="1.10.287.130">
    <property type="match status" value="1"/>
</dbReference>
<keyword evidence="4" id="KW-0597">Phosphoprotein</keyword>
<dbReference type="Pfam" id="PF00512">
    <property type="entry name" value="HisKA"/>
    <property type="match status" value="1"/>
</dbReference>
<evidence type="ECO:0000256" key="1">
    <source>
        <dbReference type="ARBA" id="ARBA00000085"/>
    </source>
</evidence>
<evidence type="ECO:0000259" key="14">
    <source>
        <dbReference type="PROSITE" id="PS50885"/>
    </source>
</evidence>
<dbReference type="CDD" id="cd00082">
    <property type="entry name" value="HisKA"/>
    <property type="match status" value="1"/>
</dbReference>
<dbReference type="SUPFAM" id="SSF47384">
    <property type="entry name" value="Homodimeric domain of signal transducing histidine kinase"/>
    <property type="match status" value="1"/>
</dbReference>